<reference evidence="2 3" key="1">
    <citation type="submission" date="2011-07" db="EMBL/GenBank/DDBJ databases">
        <authorList>
            <person name="Coyne R."/>
            <person name="Brami D."/>
            <person name="Johnson J."/>
            <person name="Hostetler J."/>
            <person name="Hannick L."/>
            <person name="Clark T."/>
            <person name="Cassidy-Hanley D."/>
            <person name="Inman J."/>
        </authorList>
    </citation>
    <scope>NUCLEOTIDE SEQUENCE [LARGE SCALE GENOMIC DNA]</scope>
    <source>
        <strain evidence="2 3">G5</strain>
    </source>
</reference>
<proteinExistence type="predicted"/>
<name>G0QV81_ICHMU</name>
<dbReference type="GeneID" id="14906993"/>
<keyword evidence="3" id="KW-1185">Reference proteome</keyword>
<evidence type="ECO:0000313" key="3">
    <source>
        <dbReference type="Proteomes" id="UP000008983"/>
    </source>
</evidence>
<keyword evidence="1" id="KW-0175">Coiled coil</keyword>
<dbReference type="Gene3D" id="6.10.140.1230">
    <property type="match status" value="1"/>
</dbReference>
<dbReference type="PANTHER" id="PTHR10476">
    <property type="entry name" value="CHARGED MULTIVESICULAR BODY PROTEIN"/>
    <property type="match status" value="1"/>
</dbReference>
<dbReference type="InterPro" id="IPR005024">
    <property type="entry name" value="Snf7_fam"/>
</dbReference>
<dbReference type="OMA" id="DMIFQLR"/>
<gene>
    <name evidence="2" type="ORF">IMG5_121960</name>
</gene>
<accession>G0QV81</accession>
<dbReference type="InParanoid" id="G0QV81"/>
<evidence type="ECO:0000313" key="2">
    <source>
        <dbReference type="EMBL" id="EGR30865.1"/>
    </source>
</evidence>
<dbReference type="OrthoDB" id="10266568at2759"/>
<dbReference type="GO" id="GO:0007034">
    <property type="term" value="P:vacuolar transport"/>
    <property type="evidence" value="ECO:0007669"/>
    <property type="project" value="InterPro"/>
</dbReference>
<dbReference type="FunCoup" id="G0QV81">
    <property type="interactions" value="377"/>
</dbReference>
<evidence type="ECO:0000256" key="1">
    <source>
        <dbReference type="SAM" id="Coils"/>
    </source>
</evidence>
<organism evidence="2 3">
    <name type="scientific">Ichthyophthirius multifiliis</name>
    <name type="common">White spot disease agent</name>
    <name type="synonym">Ich</name>
    <dbReference type="NCBI Taxonomy" id="5932"/>
    <lineage>
        <taxon>Eukaryota</taxon>
        <taxon>Sar</taxon>
        <taxon>Alveolata</taxon>
        <taxon>Ciliophora</taxon>
        <taxon>Intramacronucleata</taxon>
        <taxon>Oligohymenophorea</taxon>
        <taxon>Hymenostomatida</taxon>
        <taxon>Ophryoglenina</taxon>
        <taxon>Ichthyophthirius</taxon>
    </lineage>
</organism>
<protein>
    <submittedName>
        <fullName evidence="2">Snf7 family protein, putative</fullName>
    </submittedName>
</protein>
<dbReference type="Proteomes" id="UP000008983">
    <property type="component" value="Unassembled WGS sequence"/>
</dbReference>
<dbReference type="eggNOG" id="KOG3232">
    <property type="taxonomic scope" value="Eukaryota"/>
</dbReference>
<dbReference type="AlphaFoldDB" id="G0QV81"/>
<dbReference type="EMBL" id="GL983935">
    <property type="protein sequence ID" value="EGR30865.1"/>
    <property type="molecule type" value="Genomic_DNA"/>
</dbReference>
<sequence>MGGQQDKQQAPPPPTTQEILIDMKLAAKSFERDAKKAEKEKQQQYLKAQQAIKKNNEEGAKLYLQNMMQKDREMKNMQRMSQKMDALQMQIKTNTSNTAMIEQISRITPLLGQQAHMMSPEAIYSNMDQYEKAMDDILVGGKIMDEVMNKNQDSDVNGNIAIDGMLNQLKLENMNEINNINDNNMVFNELKNNELNNQQMNNKQIIDNNLKK</sequence>
<dbReference type="STRING" id="857967.G0QV81"/>
<dbReference type="RefSeq" id="XP_004032452.1">
    <property type="nucleotide sequence ID" value="XM_004032404.1"/>
</dbReference>
<feature type="coiled-coil region" evidence="1">
    <location>
        <begin position="20"/>
        <end position="90"/>
    </location>
</feature>